<keyword evidence="2" id="KW-0812">Transmembrane</keyword>
<feature type="transmembrane region" description="Helical" evidence="2">
    <location>
        <begin position="39"/>
        <end position="59"/>
    </location>
</feature>
<proteinExistence type="predicted"/>
<sequence length="468" mass="52829">MEEPRIGSKQTAPEPREFQNGPPDPPRTATLERINPKHIFAVATVITLVALGATIFYLFNPDDWTLPSFVVIIVLMFFALSTANSLLFVNSTRIGGTLMGLTVAVAGPVALWFSGMLLFFYLVPPTALFEKAADLFEQAKRSEEPLRRPVTIEKFGDLITQVMERELNWSSYTNWKKDQDTVDKIFDEEEPTTLRNLLGGLYETRKLGGKPLAMLREPHITTVFFYFEKAVIKVQRITGLREGENTYIRFESHGTESDAKTASVIFVGDSDKNSGTLRRMKRFSSNSSYKGYYEEISENPVDCLILAYYDDAVQEDYLIVNLKRFSNDLSGRIDLAAVSLDEIHPINASSFWQIQPPLFLKRIISSTSNEEHIEVPLVFQKVQGADVEAAQKVHDRIIPWLETLDVSLANDQIGASPVRNLIEAVRGAFENATGAPTLAEAYHLIKDENFKAYHLENARYASMMLLRR</sequence>
<dbReference type="STRING" id="105559.Nwat_1181"/>
<evidence type="ECO:0000256" key="2">
    <source>
        <dbReference type="SAM" id="Phobius"/>
    </source>
</evidence>
<evidence type="ECO:0000313" key="4">
    <source>
        <dbReference type="Proteomes" id="UP000000393"/>
    </source>
</evidence>
<dbReference type="AlphaFoldDB" id="D8K5D7"/>
<feature type="transmembrane region" description="Helical" evidence="2">
    <location>
        <begin position="101"/>
        <end position="123"/>
    </location>
</feature>
<dbReference type="OrthoDB" id="9878909at2"/>
<keyword evidence="4" id="KW-1185">Reference proteome</keyword>
<organism evidence="3 4">
    <name type="scientific">Nitrosococcus watsoni (strain C-113)</name>
    <dbReference type="NCBI Taxonomy" id="105559"/>
    <lineage>
        <taxon>Bacteria</taxon>
        <taxon>Pseudomonadati</taxon>
        <taxon>Pseudomonadota</taxon>
        <taxon>Gammaproteobacteria</taxon>
        <taxon>Chromatiales</taxon>
        <taxon>Chromatiaceae</taxon>
        <taxon>Nitrosococcus</taxon>
    </lineage>
</organism>
<evidence type="ECO:0000256" key="1">
    <source>
        <dbReference type="SAM" id="MobiDB-lite"/>
    </source>
</evidence>
<dbReference type="KEGG" id="nwa:Nwat_1181"/>
<accession>D8K5D7</accession>
<dbReference type="HOGENOM" id="CLU_583729_0_0_6"/>
<evidence type="ECO:0000313" key="3">
    <source>
        <dbReference type="EMBL" id="ADJ28114.1"/>
    </source>
</evidence>
<keyword evidence="2" id="KW-0472">Membrane</keyword>
<reference evidence="3 4" key="1">
    <citation type="submission" date="2010-06" db="EMBL/GenBank/DDBJ databases">
        <title>Complete sequence of chromosome of Nitrosococcus watsoni C-113.</title>
        <authorList>
            <consortium name="US DOE Joint Genome Institute"/>
            <person name="Lucas S."/>
            <person name="Copeland A."/>
            <person name="Lapidus A."/>
            <person name="Cheng J.-F."/>
            <person name="Bruce D."/>
            <person name="Goodwin L."/>
            <person name="Pitluck S."/>
            <person name="Malfatti S.A."/>
            <person name="Chain P.S.G."/>
            <person name="Land M."/>
            <person name="Hauser L."/>
            <person name="Kyrpides N."/>
            <person name="Ivanova N."/>
            <person name="Cambell M.A."/>
            <person name="Heidelberg J.F."/>
            <person name="Klotz M.G."/>
            <person name="Woyke T."/>
        </authorList>
    </citation>
    <scope>NUCLEOTIDE SEQUENCE [LARGE SCALE GENOMIC DNA]</scope>
    <source>
        <strain evidence="3 4">C-113</strain>
    </source>
</reference>
<protein>
    <submittedName>
        <fullName evidence="3">Uncharacterized protein</fullName>
    </submittedName>
</protein>
<name>D8K5D7_NITWC</name>
<dbReference type="Proteomes" id="UP000000393">
    <property type="component" value="Chromosome"/>
</dbReference>
<keyword evidence="2" id="KW-1133">Transmembrane helix</keyword>
<gene>
    <name evidence="3" type="ordered locus">Nwat_1181</name>
</gene>
<dbReference type="EMBL" id="CP002086">
    <property type="protein sequence ID" value="ADJ28114.1"/>
    <property type="molecule type" value="Genomic_DNA"/>
</dbReference>
<feature type="transmembrane region" description="Helical" evidence="2">
    <location>
        <begin position="65"/>
        <end position="89"/>
    </location>
</feature>
<feature type="region of interest" description="Disordered" evidence="1">
    <location>
        <begin position="1"/>
        <end position="27"/>
    </location>
</feature>
<dbReference type="RefSeq" id="WP_013220214.1">
    <property type="nucleotide sequence ID" value="NC_014315.1"/>
</dbReference>